<sequence length="181" mass="19947">MIKKYCTAIAICLSMLVTSYAATANAAQKKGDSDLQLSGGLFHAQGVEWGTANVDVGYGYFFTDSLEVGVIQNIAYDFIDNADDRWMASTIPFVNYYVRGVSKDDVFQPFLGAFIGASYNDEDTTGTIGPQVGFKSFINESTYVVVKYRYEWFFDELTVDDIDNTSSDGNHVVSVGLGFVF</sequence>
<dbReference type="InterPro" id="IPR027385">
    <property type="entry name" value="Beta-barrel_OMP"/>
</dbReference>
<dbReference type="RefSeq" id="WP_015402497.1">
    <property type="nucleotide sequence ID" value="NC_020304.1"/>
</dbReference>
<dbReference type="OrthoDB" id="5430938at2"/>
<proteinExistence type="predicted"/>
<dbReference type="KEGG" id="dsf:UWK_00212"/>
<evidence type="ECO:0000256" key="1">
    <source>
        <dbReference type="ARBA" id="ARBA00022729"/>
    </source>
</evidence>
<name>M1NZU1_DESSD</name>
<evidence type="ECO:0000256" key="2">
    <source>
        <dbReference type="SAM" id="SignalP"/>
    </source>
</evidence>
<accession>M1NZU1</accession>
<dbReference type="EMBL" id="CP003985">
    <property type="protein sequence ID" value="AGF76798.1"/>
    <property type="molecule type" value="Genomic_DNA"/>
</dbReference>
<dbReference type="eggNOG" id="COG3047">
    <property type="taxonomic scope" value="Bacteria"/>
</dbReference>
<dbReference type="Gene3D" id="2.40.160.20">
    <property type="match status" value="1"/>
</dbReference>
<dbReference type="SUPFAM" id="SSF56925">
    <property type="entry name" value="OMPA-like"/>
    <property type="match status" value="1"/>
</dbReference>
<dbReference type="STRING" id="1167006.UWK_00212"/>
<keyword evidence="1 2" id="KW-0732">Signal</keyword>
<dbReference type="InterPro" id="IPR011250">
    <property type="entry name" value="OMP/PagP_B-barrel"/>
</dbReference>
<feature type="domain" description="Outer membrane protein beta-barrel" evidence="3">
    <location>
        <begin position="11"/>
        <end position="181"/>
    </location>
</feature>
<dbReference type="Proteomes" id="UP000011721">
    <property type="component" value="Chromosome"/>
</dbReference>
<protein>
    <recommendedName>
        <fullName evidence="3">Outer membrane protein beta-barrel domain-containing protein</fullName>
    </recommendedName>
</protein>
<feature type="chain" id="PRO_5004015994" description="Outer membrane protein beta-barrel domain-containing protein" evidence="2">
    <location>
        <begin position="27"/>
        <end position="181"/>
    </location>
</feature>
<evidence type="ECO:0000313" key="5">
    <source>
        <dbReference type="Proteomes" id="UP000011721"/>
    </source>
</evidence>
<dbReference type="AlphaFoldDB" id="M1NZU1"/>
<gene>
    <name evidence="4" type="ordered locus">UWK_00212</name>
</gene>
<feature type="signal peptide" evidence="2">
    <location>
        <begin position="1"/>
        <end position="26"/>
    </location>
</feature>
<organism evidence="4 5">
    <name type="scientific">Desulfocapsa sulfexigens (strain DSM 10523 / SB164P1)</name>
    <dbReference type="NCBI Taxonomy" id="1167006"/>
    <lineage>
        <taxon>Bacteria</taxon>
        <taxon>Pseudomonadati</taxon>
        <taxon>Thermodesulfobacteriota</taxon>
        <taxon>Desulfobulbia</taxon>
        <taxon>Desulfobulbales</taxon>
        <taxon>Desulfocapsaceae</taxon>
        <taxon>Desulfocapsa</taxon>
    </lineage>
</organism>
<evidence type="ECO:0000313" key="4">
    <source>
        <dbReference type="EMBL" id="AGF76798.1"/>
    </source>
</evidence>
<dbReference type="Pfam" id="PF13505">
    <property type="entry name" value="OMP_b-brl"/>
    <property type="match status" value="1"/>
</dbReference>
<keyword evidence="5" id="KW-1185">Reference proteome</keyword>
<dbReference type="HOGENOM" id="CLU_1486794_0_0_7"/>
<evidence type="ECO:0000259" key="3">
    <source>
        <dbReference type="Pfam" id="PF13505"/>
    </source>
</evidence>
<reference evidence="5" key="1">
    <citation type="journal article" date="2013" name="Stand. Genomic Sci.">
        <title>Complete genome sequence of Desulfocapsa sulfexigens, a marine deltaproteobacterium specialized in disproportionating inorganic sulfur compounds.</title>
        <authorList>
            <person name="Finster K.W."/>
            <person name="Kjeldsen K.U."/>
            <person name="Kube M."/>
            <person name="Reinhardt R."/>
            <person name="Mussmann M."/>
            <person name="Amann R."/>
            <person name="Schreiber L."/>
        </authorList>
    </citation>
    <scope>NUCLEOTIDE SEQUENCE [LARGE SCALE GENOMIC DNA]</scope>
    <source>
        <strain evidence="5">DSM 10523 / SB164P1</strain>
    </source>
</reference>